<reference evidence="1 2" key="2">
    <citation type="submission" date="2007-09" db="EMBL/GenBank/DDBJ databases">
        <title>Draft genome sequence of Clostridium bolteae (ATCC BAA-613).</title>
        <authorList>
            <person name="Sudarsanam P."/>
            <person name="Ley R."/>
            <person name="Guruge J."/>
            <person name="Turnbaugh P.J."/>
            <person name="Mahowald M."/>
            <person name="Liep D."/>
            <person name="Gordon J."/>
        </authorList>
    </citation>
    <scope>NUCLEOTIDE SEQUENCE [LARGE SCALE GENOMIC DNA]</scope>
    <source>
        <strain evidence="2">ATCC BAA-613 / DSM 15670 / CCUG 46953 / JCM 12243 / WAL 16351</strain>
    </source>
</reference>
<protein>
    <recommendedName>
        <fullName evidence="3">Nucleotidyltransferase</fullName>
    </recommendedName>
</protein>
<dbReference type="PaxDb" id="411902-CLOBOL_01910"/>
<dbReference type="PANTHER" id="PTHR34817">
    <property type="entry name" value="NUCLEOTIDYLTRANSFERASE"/>
    <property type="match status" value="1"/>
</dbReference>
<evidence type="ECO:0000313" key="2">
    <source>
        <dbReference type="Proteomes" id="UP000005396"/>
    </source>
</evidence>
<dbReference type="eggNOG" id="COG3541">
    <property type="taxonomic scope" value="Bacteria"/>
</dbReference>
<evidence type="ECO:0008006" key="3">
    <source>
        <dbReference type="Google" id="ProtNLM"/>
    </source>
</evidence>
<dbReference type="Proteomes" id="UP000005396">
    <property type="component" value="Unassembled WGS sequence"/>
</dbReference>
<dbReference type="EMBL" id="ABCC02000021">
    <property type="protein sequence ID" value="EDP17670.1"/>
    <property type="molecule type" value="Genomic_DNA"/>
</dbReference>
<dbReference type="Pfam" id="PF10127">
    <property type="entry name" value="RlaP"/>
    <property type="match status" value="1"/>
</dbReference>
<accession>A8RMH5</accession>
<dbReference type="InterPro" id="IPR018775">
    <property type="entry name" value="RlaP"/>
</dbReference>
<gene>
    <name evidence="1" type="ORF">CLOBOL_01910</name>
</gene>
<proteinExistence type="predicted"/>
<name>A8RMH5_ENTBW</name>
<dbReference type="AlphaFoldDB" id="A8RMH5"/>
<dbReference type="HOGENOM" id="CLU_064931_0_0_9"/>
<sequence length="350" mass="41135">MILKKEYCMTLGQIKERLQSSEYDFLRTDEHLGHHIILLTLGGSHAYGTSMETSDLDIRGCALNSKREILIHEDFGQVTDPHTDTTIYAFRKLIPLLTNCNPNTIEMLGGREDHYLHIAPVGRELLDHAHLFLSQRAVYSFGGYANQQLRRLDNKAARLVEQTDNERHILKTIEHASFDWKNRYFYMPGDSVKLYIGKALKEEYDSEIFMDITLRHYPLRDYKCLWSEMQSIVKSYAKVGKRNQNAIEHGKLGKHMMHLIRLYMMCLDILEKEQIVTYREKEHDLLMDIRNGRYLDENRQPVPEFFEMVDEYEKRLDYARKNTSLPEEPDIRKINDFAASVNERVVKGEL</sequence>
<organism evidence="1 2">
    <name type="scientific">Enterocloster bolteae (strain ATCC BAA-613 / DSM 15670 / CCUG 46953 / JCM 12243 / WAL 16351)</name>
    <name type="common">Clostridium bolteae</name>
    <dbReference type="NCBI Taxonomy" id="411902"/>
    <lineage>
        <taxon>Bacteria</taxon>
        <taxon>Bacillati</taxon>
        <taxon>Bacillota</taxon>
        <taxon>Clostridia</taxon>
        <taxon>Lachnospirales</taxon>
        <taxon>Lachnospiraceae</taxon>
        <taxon>Enterocloster</taxon>
    </lineage>
</organism>
<reference evidence="1 2" key="1">
    <citation type="submission" date="2007-08" db="EMBL/GenBank/DDBJ databases">
        <authorList>
            <person name="Fulton L."/>
            <person name="Clifton S."/>
            <person name="Fulton B."/>
            <person name="Xu J."/>
            <person name="Minx P."/>
            <person name="Pepin K.H."/>
            <person name="Johnson M."/>
            <person name="Thiruvilangam P."/>
            <person name="Bhonagiri V."/>
            <person name="Nash W.E."/>
            <person name="Mardis E.R."/>
            <person name="Wilson R.K."/>
        </authorList>
    </citation>
    <scope>NUCLEOTIDE SEQUENCE [LARGE SCALE GENOMIC DNA]</scope>
    <source>
        <strain evidence="2">ATCC BAA-613 / DSM 15670 / CCUG 46953 / JCM 12243 / WAL 16351</strain>
    </source>
</reference>
<dbReference type="PANTHER" id="PTHR34817:SF1">
    <property type="entry name" value="NUCLEOTIDYLTRANSFERASE"/>
    <property type="match status" value="1"/>
</dbReference>
<evidence type="ECO:0000313" key="1">
    <source>
        <dbReference type="EMBL" id="EDP17670.1"/>
    </source>
</evidence>
<comment type="caution">
    <text evidence="1">The sequence shown here is derived from an EMBL/GenBank/DDBJ whole genome shotgun (WGS) entry which is preliminary data.</text>
</comment>